<evidence type="ECO:0000313" key="3">
    <source>
        <dbReference type="Proteomes" id="UP000825434"/>
    </source>
</evidence>
<evidence type="ECO:0000256" key="1">
    <source>
        <dbReference type="SAM" id="Phobius"/>
    </source>
</evidence>
<keyword evidence="1" id="KW-1133">Transmembrane helix</keyword>
<feature type="transmembrane region" description="Helical" evidence="1">
    <location>
        <begin position="993"/>
        <end position="1014"/>
    </location>
</feature>
<keyword evidence="1" id="KW-0812">Transmembrane</keyword>
<accession>A0ABX8I8X2</accession>
<dbReference type="PANTHER" id="PTHR12732:SF8">
    <property type="entry name" value="NUCLEAR MRNA EXPORT PROTEIN THP1"/>
    <property type="match status" value="1"/>
</dbReference>
<feature type="transmembrane region" description="Helical" evidence="1">
    <location>
        <begin position="1034"/>
        <end position="1052"/>
    </location>
</feature>
<keyword evidence="3" id="KW-1185">Reference proteome</keyword>
<sequence>MNVTSDFLQQLQAATKKQSKQQAHELLHSLRLHPSLNPWIVKLYNIGSIDDAQLQEEVERRNFYNDEWMAFQEIVSSFIRLSNQLNPYSMSESFDLYAAYINDLSVAFTNKSHGYLLTPLIQDTIDFVIPMATQLDMQLILVESSRKPRLVYLASILLKMFNNIRSQLGAGDHIEAAKKSIMLLIGVRLCSIYFKLENPLLCRNVFSNMNNANLRLSDFPKNQQIQYRYYLARFYMVKYQFVDAYQHFQWCLQNTPANYIKDNANVTRILRQMIPLGIVIGKKPNFNNIYTTFYSSRESSPAFLETFEDLARAIQVGDFDTFSRVLNDPKNYKMLKEHQLLLLFAEKAPLLILRNLLRKVWSIQGGQAKLDYDSIRCALDASLAGTPLHAINCFGQRVLAENPADEINDFVIENCLVTLIDQNLLKGKLFPRLHTILDCCDHDSRLTLAHMAPYFRYRVCGSLYKNIMVVESDRNWSCGKYDNSSEWTLLSADKLQQFANCLTPTTFRFVRKFVVNTHGNDNDSSLLSLYDRMAAFWSQQPHTICMNNHDVLSLRCVRSFTNFLASNSVQFIDVEDEDRCEVTRKDHKVLNLSNWFVFKTSEFLALPTNPRLEQLNMYVESNAYLQNSENVQSVFYGSYEAPTQNLRNLSRLYLHSPLAFLRFTEMADQLGVNDMKLKVLSISTSHRARNDCMTHFQTMRHYVDLNNLEELELKMNCTRSHECSNSCILNFFESWRQYNQFHGLRTNLKKLAIVHYKCLADTTQFKHVVENYVFSDLFSSLEEVYLNLSDSVKSTNDEYSIDLKKVVSNLHHTPNLTHIHVSSFMNEWVSQLPALLDMRTIPCQDVLVNQCNCDECNNTRSYFVELARLDKSNNYSHKGKPSDVRITPSEVTTSVDFTEVANRKFLQFVAGQFRRQEHCVERNLHSVGSMLNMNEVPLEENEETKKFSPLLEHSCLAQLSKIMAQRAPKLRSLNLGGVSSVSTERMEQINSQLLQAGSIGLLKGVLVGLLSGYYFSYRYNHGQNQKFFKTPYKIWYLVSWGVVGITFSAEIAKSHIAQSLAEEEDIKRSEYFQDQLGAKR</sequence>
<evidence type="ECO:0000313" key="2">
    <source>
        <dbReference type="EMBL" id="QWU89721.1"/>
    </source>
</evidence>
<gene>
    <name evidence="2" type="ORF">CA3LBN_004069</name>
</gene>
<organism evidence="2 3">
    <name type="scientific">Candidozyma haemuli</name>
    <dbReference type="NCBI Taxonomy" id="45357"/>
    <lineage>
        <taxon>Eukaryota</taxon>
        <taxon>Fungi</taxon>
        <taxon>Dikarya</taxon>
        <taxon>Ascomycota</taxon>
        <taxon>Saccharomycotina</taxon>
        <taxon>Pichiomycetes</taxon>
        <taxon>Metschnikowiaceae</taxon>
        <taxon>Candidozyma</taxon>
    </lineage>
</organism>
<dbReference type="Proteomes" id="UP000825434">
    <property type="component" value="Chromosome 5"/>
</dbReference>
<dbReference type="InterPro" id="IPR045114">
    <property type="entry name" value="Csn12-like"/>
</dbReference>
<dbReference type="EMBL" id="CP076665">
    <property type="protein sequence ID" value="QWU89721.1"/>
    <property type="molecule type" value="Genomic_DNA"/>
</dbReference>
<proteinExistence type="predicted"/>
<name>A0ABX8I8X2_9ASCO</name>
<dbReference type="PANTHER" id="PTHR12732">
    <property type="entry name" value="UNCHARACTERIZED PROTEASOME COMPONENT REGION PCI-CONTAINING"/>
    <property type="match status" value="1"/>
</dbReference>
<dbReference type="SMART" id="SM00753">
    <property type="entry name" value="PAM"/>
    <property type="match status" value="1"/>
</dbReference>
<reference evidence="2 3" key="1">
    <citation type="submission" date="2021-06" db="EMBL/GenBank/DDBJ databases">
        <title>Candida outbreak in Lebanon.</title>
        <authorList>
            <person name="Finianos M."/>
        </authorList>
    </citation>
    <scope>NUCLEOTIDE SEQUENCE [LARGE SCALE GENOMIC DNA]</scope>
    <source>
        <strain evidence="2">CA3LBN</strain>
    </source>
</reference>
<protein>
    <submittedName>
        <fullName evidence="2">Uncharacterized protein</fullName>
    </submittedName>
</protein>
<keyword evidence="1" id="KW-0472">Membrane</keyword>